<evidence type="ECO:0000256" key="12">
    <source>
        <dbReference type="RuleBase" id="RU000461"/>
    </source>
</evidence>
<comment type="cofactor">
    <cofactor evidence="1 11">
        <name>heme</name>
        <dbReference type="ChEBI" id="CHEBI:30413"/>
    </cofactor>
</comment>
<evidence type="ECO:0000256" key="9">
    <source>
        <dbReference type="ARBA" id="ARBA00023033"/>
    </source>
</evidence>
<accession>A0A0N9HMQ0</accession>
<evidence type="ECO:0000256" key="1">
    <source>
        <dbReference type="ARBA" id="ARBA00001971"/>
    </source>
</evidence>
<dbReference type="InterPro" id="IPR002401">
    <property type="entry name" value="Cyt_P450_E_grp-I"/>
</dbReference>
<evidence type="ECO:0000256" key="3">
    <source>
        <dbReference type="ARBA" id="ARBA00004928"/>
    </source>
</evidence>
<dbReference type="InterPro" id="IPR017972">
    <property type="entry name" value="Cyt_P450_CS"/>
</dbReference>
<evidence type="ECO:0000256" key="2">
    <source>
        <dbReference type="ARBA" id="ARBA00004370"/>
    </source>
</evidence>
<comment type="subcellular location">
    <subcellularLocation>
        <location evidence="2">Membrane</location>
    </subcellularLocation>
</comment>
<keyword evidence="6 11" id="KW-0479">Metal-binding</keyword>
<evidence type="ECO:0000256" key="7">
    <source>
        <dbReference type="ARBA" id="ARBA00023002"/>
    </source>
</evidence>
<evidence type="ECO:0000256" key="11">
    <source>
        <dbReference type="PIRSR" id="PIRSR602401-1"/>
    </source>
</evidence>
<evidence type="ECO:0000256" key="8">
    <source>
        <dbReference type="ARBA" id="ARBA00023004"/>
    </source>
</evidence>
<dbReference type="Pfam" id="PF00067">
    <property type="entry name" value="p450"/>
    <property type="match status" value="1"/>
</dbReference>
<proteinExistence type="evidence at transcript level"/>
<reference evidence="13" key="1">
    <citation type="journal article" date="2015" name="Science">
        <title>Six enzymes from mayapple that complete the biosynthetic pathway to the etoposide aglycone.</title>
        <authorList>
            <person name="Lau W."/>
            <person name="Sattely E.S."/>
        </authorList>
    </citation>
    <scope>NUCLEOTIDE SEQUENCE</scope>
</reference>
<dbReference type="GO" id="GO:0005506">
    <property type="term" value="F:iron ion binding"/>
    <property type="evidence" value="ECO:0007669"/>
    <property type="project" value="InterPro"/>
</dbReference>
<keyword evidence="7 12" id="KW-0560">Oxidoreductase</keyword>
<dbReference type="GO" id="GO:0020037">
    <property type="term" value="F:heme binding"/>
    <property type="evidence" value="ECO:0007669"/>
    <property type="project" value="InterPro"/>
</dbReference>
<comment type="similarity">
    <text evidence="4 12">Belongs to the cytochrome P450 family.</text>
</comment>
<protein>
    <submittedName>
        <fullName evidence="13">Cytochrome P450</fullName>
    </submittedName>
</protein>
<dbReference type="GO" id="GO:0009699">
    <property type="term" value="P:phenylpropanoid biosynthetic process"/>
    <property type="evidence" value="ECO:0007669"/>
    <property type="project" value="UniProtKB-UniPathway"/>
</dbReference>
<dbReference type="AlphaFoldDB" id="A0A0N9HMQ0"/>
<keyword evidence="10" id="KW-0472">Membrane</keyword>
<dbReference type="GO" id="GO:0004497">
    <property type="term" value="F:monooxygenase activity"/>
    <property type="evidence" value="ECO:0007669"/>
    <property type="project" value="UniProtKB-KW"/>
</dbReference>
<evidence type="ECO:0000256" key="4">
    <source>
        <dbReference type="ARBA" id="ARBA00010617"/>
    </source>
</evidence>
<keyword evidence="5 11" id="KW-0349">Heme</keyword>
<keyword evidence="8 11" id="KW-0408">Iron</keyword>
<evidence type="ECO:0000313" key="13">
    <source>
        <dbReference type="EMBL" id="ALG05142.1"/>
    </source>
</evidence>
<dbReference type="FunFam" id="1.10.630.10:FF:000011">
    <property type="entry name" value="Cytochrome P450 83B1"/>
    <property type="match status" value="1"/>
</dbReference>
<dbReference type="PROSITE" id="PS00086">
    <property type="entry name" value="CYTOCHROME_P450"/>
    <property type="match status" value="1"/>
</dbReference>
<dbReference type="PANTHER" id="PTHR47943">
    <property type="entry name" value="CYTOCHROME P450 93A3-LIKE"/>
    <property type="match status" value="1"/>
</dbReference>
<dbReference type="EMBL" id="KT390180">
    <property type="protein sequence ID" value="ALG05142.1"/>
    <property type="molecule type" value="mRNA"/>
</dbReference>
<dbReference type="UniPathway" id="UPA00711"/>
<evidence type="ECO:0000256" key="10">
    <source>
        <dbReference type="ARBA" id="ARBA00023136"/>
    </source>
</evidence>
<evidence type="ECO:0000256" key="5">
    <source>
        <dbReference type="ARBA" id="ARBA00022617"/>
    </source>
</evidence>
<name>A0A0N9HMQ0_SINHE</name>
<dbReference type="SUPFAM" id="SSF48264">
    <property type="entry name" value="Cytochrome P450"/>
    <property type="match status" value="1"/>
</dbReference>
<dbReference type="PANTHER" id="PTHR47943:SF9">
    <property type="entry name" value="CYTOCHROME P450"/>
    <property type="match status" value="1"/>
</dbReference>
<organism evidence="13">
    <name type="scientific">Sinopodophyllum hexandrum</name>
    <name type="common">Himalayan may apple</name>
    <name type="synonym">Podophyllum hexandrum</name>
    <dbReference type="NCBI Taxonomy" id="93608"/>
    <lineage>
        <taxon>Eukaryota</taxon>
        <taxon>Viridiplantae</taxon>
        <taxon>Streptophyta</taxon>
        <taxon>Embryophyta</taxon>
        <taxon>Tracheophyta</taxon>
        <taxon>Spermatophyta</taxon>
        <taxon>Magnoliopsida</taxon>
        <taxon>Ranunculales</taxon>
        <taxon>Berberidaceae</taxon>
        <taxon>Podophylloideae</taxon>
        <taxon>Podophylleae</taxon>
        <taxon>Sinopodophyllum</taxon>
    </lineage>
</organism>
<dbReference type="InterPro" id="IPR036396">
    <property type="entry name" value="Cyt_P450_sf"/>
</dbReference>
<dbReference type="GO" id="GO:0016705">
    <property type="term" value="F:oxidoreductase activity, acting on paired donors, with incorporation or reduction of molecular oxygen"/>
    <property type="evidence" value="ECO:0007669"/>
    <property type="project" value="InterPro"/>
</dbReference>
<dbReference type="GO" id="GO:0016020">
    <property type="term" value="C:membrane"/>
    <property type="evidence" value="ECO:0007669"/>
    <property type="project" value="UniProtKB-SubCell"/>
</dbReference>
<comment type="pathway">
    <text evidence="3">Aromatic compound metabolism; phenylpropanoid biosynthesis.</text>
</comment>
<feature type="binding site" description="axial binding residue" evidence="11">
    <location>
        <position position="430"/>
    </location>
    <ligand>
        <name>heme</name>
        <dbReference type="ChEBI" id="CHEBI:30413"/>
    </ligand>
    <ligandPart>
        <name>Fe</name>
        <dbReference type="ChEBI" id="CHEBI:18248"/>
    </ligandPart>
</feature>
<evidence type="ECO:0000256" key="6">
    <source>
        <dbReference type="ARBA" id="ARBA00022723"/>
    </source>
</evidence>
<keyword evidence="9 12" id="KW-0503">Monooxygenase</keyword>
<dbReference type="CDD" id="cd11072">
    <property type="entry name" value="CYP71-like"/>
    <property type="match status" value="1"/>
</dbReference>
<dbReference type="InterPro" id="IPR001128">
    <property type="entry name" value="Cyt_P450"/>
</dbReference>
<sequence>MGYLIAVCVLVVISYLFNVYQKNGRRLPPGPWGLPIIGHLHMLGDLPHRNLQKLAKKYGPIMHIRFGFFPAVVVSSPEAAELVLKTHDTVFASRPKIQTSDLMSSGLSNLAFAQYGPEWRNVRKLCSKLLLSSATIESMNSMRKVYVMNLVRDLIHASSQGNVVDVSEKVKSLMVDMTFGMIIGPGNDARPGFKSSIKDIFRLAAAFNIADYVPFVGALDLQGLIRKMKVVSKRLDRFLEDIIDEHAQHAGEPKENDRDFIDIMLSAMSAEEQHLDRDTIKAIIIDMIAGAKDTSATAMEWAFSDLLRHPRVMKLVQSELESVVGLNRMVEDSDLMKLEYLDLVIKESMRLHPIAPLLLPHESREDITINGYFIPKNSRIIVNAWAIGHDQHVWSDNVDEFNPERFFGATMDFKGNDLRFIPFGSGRRGCPGTLLGLRVVRLVIAQLVHCFNWELPNGMSPLDLDMNEKFGLTLARTIPILAIPTLRLNIDKP</sequence>
<dbReference type="Gene3D" id="1.10.630.10">
    <property type="entry name" value="Cytochrome P450"/>
    <property type="match status" value="1"/>
</dbReference>
<dbReference type="PRINTS" id="PR00463">
    <property type="entry name" value="EP450I"/>
</dbReference>
<dbReference type="PRINTS" id="PR00385">
    <property type="entry name" value="P450"/>
</dbReference>
<gene>
    <name evidence="13" type="primary">CYP15</name>
</gene>